<dbReference type="Gene3D" id="2.60.40.420">
    <property type="entry name" value="Cupredoxins - blue copper proteins"/>
    <property type="match status" value="1"/>
</dbReference>
<feature type="compositionally biased region" description="Low complexity" evidence="5">
    <location>
        <begin position="115"/>
        <end position="126"/>
    </location>
</feature>
<evidence type="ECO:0000256" key="5">
    <source>
        <dbReference type="SAM" id="MobiDB-lite"/>
    </source>
</evidence>
<evidence type="ECO:0000256" key="6">
    <source>
        <dbReference type="SAM" id="Phobius"/>
    </source>
</evidence>
<evidence type="ECO:0000256" key="1">
    <source>
        <dbReference type="ARBA" id="ARBA00022723"/>
    </source>
</evidence>
<keyword evidence="3" id="KW-1015">Disulfide bond</keyword>
<dbReference type="PANTHER" id="PTHR33021:SF189">
    <property type="entry name" value="CUCUMBER PEELING CUPREDOXIN-LIKE"/>
    <property type="match status" value="1"/>
</dbReference>
<protein>
    <recommendedName>
        <fullName evidence="7">Phytocyanin domain-containing protein</fullName>
    </recommendedName>
</protein>
<dbReference type="SUPFAM" id="SSF49503">
    <property type="entry name" value="Cupredoxins"/>
    <property type="match status" value="1"/>
</dbReference>
<reference evidence="8 9" key="1">
    <citation type="submission" date="2024-02" db="EMBL/GenBank/DDBJ databases">
        <authorList>
            <person name="Vignale AGUSTIN F."/>
            <person name="Sosa J E."/>
            <person name="Modenutti C."/>
        </authorList>
    </citation>
    <scope>NUCLEOTIDE SEQUENCE [LARGE SCALE GENOMIC DNA]</scope>
</reference>
<dbReference type="FunFam" id="2.60.40.420:FF:000034">
    <property type="entry name" value="Cupredoxin superfamily protein"/>
    <property type="match status" value="1"/>
</dbReference>
<comment type="caution">
    <text evidence="8">The sequence shown here is derived from an EMBL/GenBank/DDBJ whole genome shotgun (WGS) entry which is preliminary data.</text>
</comment>
<feature type="domain" description="Phytocyanin" evidence="7">
    <location>
        <begin position="11"/>
        <end position="115"/>
    </location>
</feature>
<dbReference type="EMBL" id="CAUOFW020003640">
    <property type="protein sequence ID" value="CAK9161205.1"/>
    <property type="molecule type" value="Genomic_DNA"/>
</dbReference>
<sequence length="208" mass="21068">MAMLHCAAAQTVYVVGDSLGWTIPSGGAAAYTTWASGKTFMVGDTLTFNFLTNQHDVLQVPKAPYDACISDNASGNPIMTGPANITLNAAGDHYYICTFGDHCQNGQKLAITVSGTPGASPPTIATTPPPPATPSPTSPSPTSNTPSACPPTPSSTPPTDGPTASTTPGGGASPPPPDSPSSAVLSSFFLMFLAFAMTFCILIVEESG</sequence>
<evidence type="ECO:0000256" key="4">
    <source>
        <dbReference type="ARBA" id="ARBA00023180"/>
    </source>
</evidence>
<dbReference type="InterPro" id="IPR003245">
    <property type="entry name" value="Phytocyanin_dom"/>
</dbReference>
<evidence type="ECO:0000313" key="8">
    <source>
        <dbReference type="EMBL" id="CAK9161205.1"/>
    </source>
</evidence>
<feature type="region of interest" description="Disordered" evidence="5">
    <location>
        <begin position="114"/>
        <end position="180"/>
    </location>
</feature>
<evidence type="ECO:0000256" key="3">
    <source>
        <dbReference type="ARBA" id="ARBA00023157"/>
    </source>
</evidence>
<evidence type="ECO:0000259" key="7">
    <source>
        <dbReference type="PROSITE" id="PS51485"/>
    </source>
</evidence>
<organism evidence="8 9">
    <name type="scientific">Ilex paraguariensis</name>
    <name type="common">yerba mate</name>
    <dbReference type="NCBI Taxonomy" id="185542"/>
    <lineage>
        <taxon>Eukaryota</taxon>
        <taxon>Viridiplantae</taxon>
        <taxon>Streptophyta</taxon>
        <taxon>Embryophyta</taxon>
        <taxon>Tracheophyta</taxon>
        <taxon>Spermatophyta</taxon>
        <taxon>Magnoliopsida</taxon>
        <taxon>eudicotyledons</taxon>
        <taxon>Gunneridae</taxon>
        <taxon>Pentapetalae</taxon>
        <taxon>asterids</taxon>
        <taxon>campanulids</taxon>
        <taxon>Aquifoliales</taxon>
        <taxon>Aquifoliaceae</taxon>
        <taxon>Ilex</taxon>
    </lineage>
</organism>
<feature type="transmembrane region" description="Helical" evidence="6">
    <location>
        <begin position="183"/>
        <end position="204"/>
    </location>
</feature>
<dbReference type="InterPro" id="IPR028871">
    <property type="entry name" value="BlueCu_1_BS"/>
</dbReference>
<keyword evidence="6" id="KW-1133">Transmembrane helix</keyword>
<dbReference type="AlphaFoldDB" id="A0ABC8SZF3"/>
<accession>A0ABC8SZF3</accession>
<dbReference type="PANTHER" id="PTHR33021">
    <property type="entry name" value="BLUE COPPER PROTEIN"/>
    <property type="match status" value="1"/>
</dbReference>
<dbReference type="GO" id="GO:0046872">
    <property type="term" value="F:metal ion binding"/>
    <property type="evidence" value="ECO:0007669"/>
    <property type="project" value="UniProtKB-KW"/>
</dbReference>
<keyword evidence="6" id="KW-0812">Transmembrane</keyword>
<keyword evidence="9" id="KW-1185">Reference proteome</keyword>
<evidence type="ECO:0000256" key="2">
    <source>
        <dbReference type="ARBA" id="ARBA00023008"/>
    </source>
</evidence>
<proteinExistence type="predicted"/>
<keyword evidence="6" id="KW-0472">Membrane</keyword>
<keyword evidence="4" id="KW-0325">Glycoprotein</keyword>
<keyword evidence="1" id="KW-0479">Metal-binding</keyword>
<dbReference type="InterPro" id="IPR039391">
    <property type="entry name" value="Phytocyanin-like"/>
</dbReference>
<dbReference type="InterPro" id="IPR008972">
    <property type="entry name" value="Cupredoxin"/>
</dbReference>
<name>A0ABC8SZF3_9AQUA</name>
<feature type="compositionally biased region" description="Pro residues" evidence="5">
    <location>
        <begin position="127"/>
        <end position="139"/>
    </location>
</feature>
<feature type="compositionally biased region" description="Pro residues" evidence="5">
    <location>
        <begin position="148"/>
        <end position="160"/>
    </location>
</feature>
<dbReference type="Pfam" id="PF02298">
    <property type="entry name" value="Cu_bind_like"/>
    <property type="match status" value="1"/>
</dbReference>
<dbReference type="PROSITE" id="PS00196">
    <property type="entry name" value="COPPER_BLUE"/>
    <property type="match status" value="1"/>
</dbReference>
<dbReference type="Proteomes" id="UP001642360">
    <property type="component" value="Unassembled WGS sequence"/>
</dbReference>
<dbReference type="PROSITE" id="PS51485">
    <property type="entry name" value="PHYTOCYANIN"/>
    <property type="match status" value="1"/>
</dbReference>
<gene>
    <name evidence="8" type="ORF">ILEXP_LOCUS29995</name>
</gene>
<keyword evidence="2" id="KW-0186">Copper</keyword>
<evidence type="ECO:0000313" key="9">
    <source>
        <dbReference type="Proteomes" id="UP001642360"/>
    </source>
</evidence>